<gene>
    <name evidence="3" type="ORF">EDD28_2230</name>
</gene>
<dbReference type="InterPro" id="IPR036388">
    <property type="entry name" value="WH-like_DNA-bd_sf"/>
</dbReference>
<dbReference type="Pfam" id="PF00480">
    <property type="entry name" value="ROK"/>
    <property type="match status" value="1"/>
</dbReference>
<dbReference type="AlphaFoldDB" id="A0A3N2DCW3"/>
<dbReference type="RefSeq" id="WP_281859058.1">
    <property type="nucleotide sequence ID" value="NZ_CALFQU010000006.1"/>
</dbReference>
<dbReference type="Proteomes" id="UP000275356">
    <property type="component" value="Unassembled WGS sequence"/>
</dbReference>
<keyword evidence="4" id="KW-1185">Reference proteome</keyword>
<feature type="compositionally biased region" description="Low complexity" evidence="2">
    <location>
        <begin position="396"/>
        <end position="416"/>
    </location>
</feature>
<dbReference type="SUPFAM" id="SSF53067">
    <property type="entry name" value="Actin-like ATPase domain"/>
    <property type="match status" value="1"/>
</dbReference>
<dbReference type="InterPro" id="IPR000600">
    <property type="entry name" value="ROK"/>
</dbReference>
<evidence type="ECO:0000313" key="4">
    <source>
        <dbReference type="Proteomes" id="UP000275356"/>
    </source>
</evidence>
<evidence type="ECO:0000313" key="3">
    <source>
        <dbReference type="EMBL" id="ROR97629.1"/>
    </source>
</evidence>
<reference evidence="3 4" key="1">
    <citation type="submission" date="2018-11" db="EMBL/GenBank/DDBJ databases">
        <title>Sequencing the genomes of 1000 actinobacteria strains.</title>
        <authorList>
            <person name="Klenk H.-P."/>
        </authorList>
    </citation>
    <scope>NUCLEOTIDE SEQUENCE [LARGE SCALE GENOMIC DNA]</scope>
    <source>
        <strain evidence="3 4">DSM 13521</strain>
    </source>
</reference>
<accession>A0A3N2DCW3</accession>
<dbReference type="InterPro" id="IPR011991">
    <property type="entry name" value="ArsR-like_HTH"/>
</dbReference>
<feature type="region of interest" description="Disordered" evidence="2">
    <location>
        <begin position="371"/>
        <end position="420"/>
    </location>
</feature>
<dbReference type="InterPro" id="IPR043129">
    <property type="entry name" value="ATPase_NBD"/>
</dbReference>
<dbReference type="Gene3D" id="1.10.10.10">
    <property type="entry name" value="Winged helix-like DNA-binding domain superfamily/Winged helix DNA-binding domain"/>
    <property type="match status" value="1"/>
</dbReference>
<proteinExistence type="inferred from homology"/>
<comment type="caution">
    <text evidence="3">The sequence shown here is derived from an EMBL/GenBank/DDBJ whole genome shotgun (WGS) entry which is preliminary data.</text>
</comment>
<dbReference type="PANTHER" id="PTHR18964">
    <property type="entry name" value="ROK (REPRESSOR, ORF, KINASE) FAMILY"/>
    <property type="match status" value="1"/>
</dbReference>
<dbReference type="SUPFAM" id="SSF46785">
    <property type="entry name" value="Winged helix' DNA-binding domain"/>
    <property type="match status" value="1"/>
</dbReference>
<sequence>MSTKASRPDSSPIVPGSAAAATPVVAPSTSLATLTAPGGTVAGLAAPIPPPSGAAAPGTPAWLGTVNDRAALSIIVERGIATRNLVHQVTGLSKPTASQVMARLLNAGLVVDVGPVPSRRGPSAAGYAANDARHVGVAIEVTRTSVNATLVDVTGTEYPVHRFLRGDAREHELVLPEGEAGPDGEPLDHGAATAVAEIRAAIDGAAAAAGRDAALVRHLLISIPGSVNPEIDVLWGAEALAPWPVSGLRTLLEHTIGATVTLERDVKLATIAELAEADEPEDICLLWLGNGLGLVNVANGAIVPGRHGRSGEIGYLPAPSGPEGHGAHDMQDLLGGLAVRRILREAGIGLDAENLDGALTELGALIRAAEAGDRDEDTGAAGEAHPGDAVDATGQPGPAGDAAGPGAEPASADPSAPVLPDVDEETVGGVLDVIADRIALMAMPTLFLLDPVRLVLAGPTAVAGGELLARLVNERVRPSTGWTLDVSSTRVRGRAPLLGARLLLLASVRSALLDEVSADL</sequence>
<dbReference type="InterPro" id="IPR036390">
    <property type="entry name" value="WH_DNA-bd_sf"/>
</dbReference>
<evidence type="ECO:0000256" key="2">
    <source>
        <dbReference type="SAM" id="MobiDB-lite"/>
    </source>
</evidence>
<name>A0A3N2DCW3_9MICO</name>
<evidence type="ECO:0000256" key="1">
    <source>
        <dbReference type="ARBA" id="ARBA00006479"/>
    </source>
</evidence>
<organism evidence="3 4">
    <name type="scientific">Salana multivorans</name>
    <dbReference type="NCBI Taxonomy" id="120377"/>
    <lineage>
        <taxon>Bacteria</taxon>
        <taxon>Bacillati</taxon>
        <taxon>Actinomycetota</taxon>
        <taxon>Actinomycetes</taxon>
        <taxon>Micrococcales</taxon>
        <taxon>Beutenbergiaceae</taxon>
        <taxon>Salana</taxon>
    </lineage>
</organism>
<dbReference type="EMBL" id="RKHQ01000001">
    <property type="protein sequence ID" value="ROR97629.1"/>
    <property type="molecule type" value="Genomic_DNA"/>
</dbReference>
<dbReference type="CDD" id="cd00090">
    <property type="entry name" value="HTH_ARSR"/>
    <property type="match status" value="1"/>
</dbReference>
<comment type="similarity">
    <text evidence="1">Belongs to the ROK (NagC/XylR) family.</text>
</comment>
<dbReference type="PANTHER" id="PTHR18964:SF149">
    <property type="entry name" value="BIFUNCTIONAL UDP-N-ACETYLGLUCOSAMINE 2-EPIMERASE_N-ACETYLMANNOSAMINE KINASE"/>
    <property type="match status" value="1"/>
</dbReference>
<dbReference type="Gene3D" id="3.30.420.40">
    <property type="match status" value="2"/>
</dbReference>
<protein>
    <submittedName>
        <fullName evidence="3">ROK family protein</fullName>
    </submittedName>
</protein>